<dbReference type="AlphaFoldDB" id="A0AAV4RH02"/>
<sequence>MPQWSPSLYTISSKENHSSPIGNFHVSALVPYHEPDARPTAQIKRKSRPRKSDDKKKELSDTSVLNQIPAKVPVGSLLANFLLRTIGCRLRESL</sequence>
<evidence type="ECO:0000313" key="2">
    <source>
        <dbReference type="EMBL" id="GIY20587.1"/>
    </source>
</evidence>
<keyword evidence="3" id="KW-1185">Reference proteome</keyword>
<organism evidence="2 3">
    <name type="scientific">Caerostris darwini</name>
    <dbReference type="NCBI Taxonomy" id="1538125"/>
    <lineage>
        <taxon>Eukaryota</taxon>
        <taxon>Metazoa</taxon>
        <taxon>Ecdysozoa</taxon>
        <taxon>Arthropoda</taxon>
        <taxon>Chelicerata</taxon>
        <taxon>Arachnida</taxon>
        <taxon>Araneae</taxon>
        <taxon>Araneomorphae</taxon>
        <taxon>Entelegynae</taxon>
        <taxon>Araneoidea</taxon>
        <taxon>Araneidae</taxon>
        <taxon>Caerostris</taxon>
    </lineage>
</organism>
<comment type="caution">
    <text evidence="2">The sequence shown here is derived from an EMBL/GenBank/DDBJ whole genome shotgun (WGS) entry which is preliminary data.</text>
</comment>
<evidence type="ECO:0000313" key="3">
    <source>
        <dbReference type="Proteomes" id="UP001054837"/>
    </source>
</evidence>
<proteinExistence type="predicted"/>
<feature type="compositionally biased region" description="Basic and acidic residues" evidence="1">
    <location>
        <begin position="50"/>
        <end position="60"/>
    </location>
</feature>
<feature type="region of interest" description="Disordered" evidence="1">
    <location>
        <begin position="1"/>
        <end position="22"/>
    </location>
</feature>
<feature type="region of interest" description="Disordered" evidence="1">
    <location>
        <begin position="35"/>
        <end position="61"/>
    </location>
</feature>
<evidence type="ECO:0000256" key="1">
    <source>
        <dbReference type="SAM" id="MobiDB-lite"/>
    </source>
</evidence>
<gene>
    <name evidence="2" type="ORF">CDAR_580771</name>
</gene>
<name>A0AAV4RH02_9ARAC</name>
<feature type="compositionally biased region" description="Polar residues" evidence="1">
    <location>
        <begin position="1"/>
        <end position="21"/>
    </location>
</feature>
<protein>
    <submittedName>
        <fullName evidence="2">Uncharacterized protein</fullName>
    </submittedName>
</protein>
<accession>A0AAV4RH02</accession>
<reference evidence="2 3" key="1">
    <citation type="submission" date="2021-06" db="EMBL/GenBank/DDBJ databases">
        <title>Caerostris darwini draft genome.</title>
        <authorList>
            <person name="Kono N."/>
            <person name="Arakawa K."/>
        </authorList>
    </citation>
    <scope>NUCLEOTIDE SEQUENCE [LARGE SCALE GENOMIC DNA]</scope>
</reference>
<dbReference type="Proteomes" id="UP001054837">
    <property type="component" value="Unassembled WGS sequence"/>
</dbReference>
<dbReference type="EMBL" id="BPLQ01006191">
    <property type="protein sequence ID" value="GIY20587.1"/>
    <property type="molecule type" value="Genomic_DNA"/>
</dbReference>